<dbReference type="InterPro" id="IPR044079">
    <property type="entry name" value="Ubl_TBCE"/>
</dbReference>
<dbReference type="InterPro" id="IPR000626">
    <property type="entry name" value="Ubiquitin-like_dom"/>
</dbReference>
<dbReference type="PANTHER" id="PTHR46652:SF3">
    <property type="entry name" value="LEUCINE-RICH REPEAT-CONTAINING PROTEIN 9"/>
    <property type="match status" value="1"/>
</dbReference>
<gene>
    <name evidence="4" type="ORF">TVY486_0301970</name>
</gene>
<reference evidence="4" key="1">
    <citation type="journal article" date="2012" name="Proc. Natl. Acad. Sci. U.S.A.">
        <title>Antigenic diversity is generated by distinct evolutionary mechanisms in African trypanosome species.</title>
        <authorList>
            <person name="Jackson A.P."/>
            <person name="Berry A."/>
            <person name="Aslett M."/>
            <person name="Allison H.C."/>
            <person name="Burton P."/>
            <person name="Vavrova-Anderson J."/>
            <person name="Brown R."/>
            <person name="Browne H."/>
            <person name="Corton N."/>
            <person name="Hauser H."/>
            <person name="Gamble J."/>
            <person name="Gilderthorp R."/>
            <person name="Marcello L."/>
            <person name="McQuillan J."/>
            <person name="Otto T.D."/>
            <person name="Quail M.A."/>
            <person name="Sanders M.J."/>
            <person name="van Tonder A."/>
            <person name="Ginger M.L."/>
            <person name="Field M.C."/>
            <person name="Barry J.D."/>
            <person name="Hertz-Fowler C."/>
            <person name="Berriman M."/>
        </authorList>
    </citation>
    <scope>NUCLEOTIDE SEQUENCE</scope>
    <source>
        <strain evidence="4">Y486</strain>
    </source>
</reference>
<dbReference type="Pfam" id="PF14560">
    <property type="entry name" value="Ubiquitin_2"/>
    <property type="match status" value="1"/>
</dbReference>
<evidence type="ECO:0000313" key="4">
    <source>
        <dbReference type="EMBL" id="CCC47010.1"/>
    </source>
</evidence>
<dbReference type="InterPro" id="IPR050836">
    <property type="entry name" value="SDS22/Internalin_LRR"/>
</dbReference>
<dbReference type="InterPro" id="IPR029071">
    <property type="entry name" value="Ubiquitin-like_domsf"/>
</dbReference>
<dbReference type="SUPFAM" id="SSF54236">
    <property type="entry name" value="Ubiquitin-like"/>
    <property type="match status" value="1"/>
</dbReference>
<dbReference type="SUPFAM" id="SSF52047">
    <property type="entry name" value="RNI-like"/>
    <property type="match status" value="1"/>
</dbReference>
<evidence type="ECO:0000256" key="1">
    <source>
        <dbReference type="ARBA" id="ARBA00022614"/>
    </source>
</evidence>
<evidence type="ECO:0000259" key="3">
    <source>
        <dbReference type="PROSITE" id="PS50053"/>
    </source>
</evidence>
<accession>G0TST2</accession>
<proteinExistence type="predicted"/>
<protein>
    <recommendedName>
        <fullName evidence="3">Ubiquitin-like domain-containing protein</fullName>
    </recommendedName>
</protein>
<name>G0TST2_TRYVY</name>
<dbReference type="CDD" id="cd17044">
    <property type="entry name" value="Ubl_TBCE"/>
    <property type="match status" value="1"/>
</dbReference>
<dbReference type="VEuPathDB" id="TriTrypDB:TvY486_0301970"/>
<organism evidence="4">
    <name type="scientific">Trypanosoma vivax (strain Y486)</name>
    <dbReference type="NCBI Taxonomy" id="1055687"/>
    <lineage>
        <taxon>Eukaryota</taxon>
        <taxon>Discoba</taxon>
        <taxon>Euglenozoa</taxon>
        <taxon>Kinetoplastea</taxon>
        <taxon>Metakinetoplastina</taxon>
        <taxon>Trypanosomatida</taxon>
        <taxon>Trypanosomatidae</taxon>
        <taxon>Trypanosoma</taxon>
        <taxon>Duttonella</taxon>
    </lineage>
</organism>
<dbReference type="Gene3D" id="3.10.20.90">
    <property type="entry name" value="Phosphatidylinositol 3-kinase Catalytic Subunit, Chain A, domain 1"/>
    <property type="match status" value="1"/>
</dbReference>
<dbReference type="PROSITE" id="PS50053">
    <property type="entry name" value="UBIQUITIN_2"/>
    <property type="match status" value="1"/>
</dbReference>
<dbReference type="AlphaFoldDB" id="G0TST2"/>
<evidence type="ECO:0000256" key="2">
    <source>
        <dbReference type="ARBA" id="ARBA00022737"/>
    </source>
</evidence>
<keyword evidence="2" id="KW-0677">Repeat</keyword>
<feature type="domain" description="Ubiquitin-like" evidence="3">
    <location>
        <begin position="428"/>
        <end position="506"/>
    </location>
</feature>
<dbReference type="OMA" id="RMYVVAA"/>
<dbReference type="PANTHER" id="PTHR46652">
    <property type="entry name" value="LEUCINE-RICH REPEAT AND IQ DOMAIN-CONTAINING PROTEIN 1-RELATED"/>
    <property type="match status" value="1"/>
</dbReference>
<sequence length="513" mass="56965">MTLTGISFLEAIRDRYGAPDDSDAYDAEAFLVGDAKLRRNKKWELVGMEKTRQKQANHSKLVHVVLRGSGVTRAESVDGELEAAALNRLEEVDLSENAQLSMHEVGLIARRLPALCVLQLSHSAELLPRVSRLRLSGALLVAPKLRKLVLHHVGLRSLWQLRSLVDLPTLEELHLDSNAISRLVLFASEEEEHESSSMANSVENVEDNDNRGWFPTVTTLSLAHNELSSWGVESGLSVAVPVAFPALTRLFLTGNRLPNLLPTKYGEEAVHHEGANARDAFAYMRPLELLCVNENPTITDPRTLDALREMCPCMHTFRITYGCLFPQWNDTLGRMFVVASLPSITTLNRGQVRPKERTDSEIFYVQRGLAAQEQEQRKEPDTEAKVANTTVLSYPLLEALREKHKDVIMAIYREGETASHDGTSHMMLHLTLRCDGFEEAKKKVPSSLTVGKLKALVRAVFSVTPDNQRLAFTTGDSGVVESPVALDNELQSLAFYGVCDGAVVIVTDTSLRR</sequence>
<keyword evidence="1" id="KW-0433">Leucine-rich repeat</keyword>
<dbReference type="Gene3D" id="3.80.10.10">
    <property type="entry name" value="Ribonuclease Inhibitor"/>
    <property type="match status" value="2"/>
</dbReference>
<dbReference type="EMBL" id="HE573019">
    <property type="protein sequence ID" value="CCC47010.1"/>
    <property type="molecule type" value="Genomic_DNA"/>
</dbReference>
<dbReference type="InterPro" id="IPR032675">
    <property type="entry name" value="LRR_dom_sf"/>
</dbReference>